<proteinExistence type="predicted"/>
<dbReference type="EMBL" id="CADCXU010010429">
    <property type="protein sequence ID" value="CAB0001143.1"/>
    <property type="molecule type" value="Genomic_DNA"/>
</dbReference>
<keyword evidence="4" id="KW-1185">Reference proteome</keyword>
<sequence>MKILSLGYEETSTLCRVDAALHTLGQRRSISRGNMPVLTQPQRFSGKSYVPSTAIDSSTGTALHTCRLLGLIYGLLTVNGPLRVPQMHLRQAIVGYKHSRYVNVPTKIIVTDRRQELLQTRQTADGEEKRLTAARYLGLLTRFCYPLFPRLRKSRRLEKSAGFELSMSVEGCACAALDWHAIGCKGFLSNDFGSVALGDWEMRRSRSRKRETKSRDGGRKSLRCGLRNICDDSSKSVYGERAVQKTKTETRSTSVILVVFDSNYPPTQAGSSLAYKNISEPAGVPVSQNSDWSEEN</sequence>
<accession>A0A6H5GDJ5</accession>
<protein>
    <recommendedName>
        <fullName evidence="2">FHA domain-containing protein</fullName>
    </recommendedName>
</protein>
<dbReference type="PROSITE" id="PS50006">
    <property type="entry name" value="FHA_DOMAIN"/>
    <property type="match status" value="1"/>
</dbReference>
<feature type="domain" description="FHA" evidence="2">
    <location>
        <begin position="4"/>
        <end position="68"/>
    </location>
</feature>
<evidence type="ECO:0000256" key="1">
    <source>
        <dbReference type="SAM" id="MobiDB-lite"/>
    </source>
</evidence>
<feature type="region of interest" description="Disordered" evidence="1">
    <location>
        <begin position="276"/>
        <end position="296"/>
    </location>
</feature>
<dbReference type="InterPro" id="IPR000253">
    <property type="entry name" value="FHA_dom"/>
</dbReference>
<organism evidence="3 4">
    <name type="scientific">Nesidiocoris tenuis</name>
    <dbReference type="NCBI Taxonomy" id="355587"/>
    <lineage>
        <taxon>Eukaryota</taxon>
        <taxon>Metazoa</taxon>
        <taxon>Ecdysozoa</taxon>
        <taxon>Arthropoda</taxon>
        <taxon>Hexapoda</taxon>
        <taxon>Insecta</taxon>
        <taxon>Pterygota</taxon>
        <taxon>Neoptera</taxon>
        <taxon>Paraneoptera</taxon>
        <taxon>Hemiptera</taxon>
        <taxon>Heteroptera</taxon>
        <taxon>Panheteroptera</taxon>
        <taxon>Cimicomorpha</taxon>
        <taxon>Miridae</taxon>
        <taxon>Dicyphina</taxon>
        <taxon>Nesidiocoris</taxon>
    </lineage>
</organism>
<feature type="compositionally biased region" description="Polar residues" evidence="1">
    <location>
        <begin position="286"/>
        <end position="296"/>
    </location>
</feature>
<dbReference type="AlphaFoldDB" id="A0A6H5GDJ5"/>
<dbReference type="Proteomes" id="UP000479000">
    <property type="component" value="Unassembled WGS sequence"/>
</dbReference>
<name>A0A6H5GDJ5_9HEMI</name>
<evidence type="ECO:0000313" key="3">
    <source>
        <dbReference type="EMBL" id="CAB0001143.1"/>
    </source>
</evidence>
<evidence type="ECO:0000313" key="4">
    <source>
        <dbReference type="Proteomes" id="UP000479000"/>
    </source>
</evidence>
<gene>
    <name evidence="3" type="ORF">NTEN_LOCUS6930</name>
</gene>
<reference evidence="3 4" key="1">
    <citation type="submission" date="2020-02" db="EMBL/GenBank/DDBJ databases">
        <authorList>
            <person name="Ferguson B K."/>
        </authorList>
    </citation>
    <scope>NUCLEOTIDE SEQUENCE [LARGE SCALE GENOMIC DNA]</scope>
</reference>
<evidence type="ECO:0000259" key="2">
    <source>
        <dbReference type="PROSITE" id="PS50006"/>
    </source>
</evidence>